<evidence type="ECO:0000313" key="6">
    <source>
        <dbReference type="Proteomes" id="UP000094769"/>
    </source>
</evidence>
<dbReference type="OrthoDB" id="9790951at2"/>
<keyword evidence="3" id="KW-0472">Membrane</keyword>
<dbReference type="Proteomes" id="UP000094769">
    <property type="component" value="Unassembled WGS sequence"/>
</dbReference>
<comment type="caution">
    <text evidence="5">The sequence shown here is derived from an EMBL/GenBank/DDBJ whole genome shotgun (WGS) entry which is preliminary data.</text>
</comment>
<feature type="signal peptide" evidence="4">
    <location>
        <begin position="1"/>
        <end position="22"/>
    </location>
</feature>
<evidence type="ECO:0000256" key="1">
    <source>
        <dbReference type="ARBA" id="ARBA00022729"/>
    </source>
</evidence>
<feature type="coiled-coil region" evidence="2">
    <location>
        <begin position="92"/>
        <end position="161"/>
    </location>
</feature>
<dbReference type="NCBIfam" id="TIGR04211">
    <property type="entry name" value="SH3_and_anchor"/>
    <property type="match status" value="1"/>
</dbReference>
<dbReference type="Gene3D" id="2.30.30.40">
    <property type="entry name" value="SH3 Domains"/>
    <property type="match status" value="1"/>
</dbReference>
<accession>A0A7Z1AH00</accession>
<keyword evidence="3" id="KW-1133">Transmembrane helix</keyword>
<dbReference type="AlphaFoldDB" id="A0A7Z1AH00"/>
<dbReference type="RefSeq" id="WP_083220441.1">
    <property type="nucleotide sequence ID" value="NZ_MARB01000001.1"/>
</dbReference>
<reference evidence="5 6" key="1">
    <citation type="submission" date="2016-06" db="EMBL/GenBank/DDBJ databases">
        <title>Genome sequence of endosymbiont of Candidatus Endolucinida thiodiazotropha.</title>
        <authorList>
            <person name="Poehlein A."/>
            <person name="Koenig S."/>
            <person name="Heiden S.E."/>
            <person name="Thuermer A."/>
            <person name="Voget S."/>
            <person name="Daniel R."/>
            <person name="Markert S."/>
            <person name="Gros O."/>
            <person name="Schweder T."/>
        </authorList>
    </citation>
    <scope>NUCLEOTIDE SEQUENCE [LARGE SCALE GENOMIC DNA]</scope>
    <source>
        <strain evidence="5 6">COS</strain>
    </source>
</reference>
<evidence type="ECO:0000256" key="3">
    <source>
        <dbReference type="SAM" id="Phobius"/>
    </source>
</evidence>
<name>A0A7Z1AH00_9GAMM</name>
<keyword evidence="1 4" id="KW-0732">Signal</keyword>
<protein>
    <submittedName>
        <fullName evidence="5">SH3 domain-containing protein</fullName>
    </submittedName>
</protein>
<dbReference type="InterPro" id="IPR016476">
    <property type="entry name" value="SH3_dom_pro"/>
</dbReference>
<gene>
    <name evidence="5" type="ORF">CODIS_00450</name>
</gene>
<keyword evidence="2" id="KW-0175">Coiled coil</keyword>
<organism evidence="5 6">
    <name type="scientific">Candidatus Thiodiazotropha endolucinida</name>
    <dbReference type="NCBI Taxonomy" id="1655433"/>
    <lineage>
        <taxon>Bacteria</taxon>
        <taxon>Pseudomonadati</taxon>
        <taxon>Pseudomonadota</taxon>
        <taxon>Gammaproteobacteria</taxon>
        <taxon>Chromatiales</taxon>
        <taxon>Sedimenticolaceae</taxon>
        <taxon>Candidatus Thiodiazotropha</taxon>
    </lineage>
</organism>
<feature type="transmembrane region" description="Helical" evidence="3">
    <location>
        <begin position="173"/>
        <end position="195"/>
    </location>
</feature>
<proteinExistence type="predicted"/>
<keyword evidence="6" id="KW-1185">Reference proteome</keyword>
<evidence type="ECO:0000313" key="5">
    <source>
        <dbReference type="EMBL" id="ODJ89487.1"/>
    </source>
</evidence>
<evidence type="ECO:0000256" key="2">
    <source>
        <dbReference type="SAM" id="Coils"/>
    </source>
</evidence>
<sequence length="207" mass="23344">MKCIRNCIFGLCLIGCNHTAMAETRYVTDELQLSLFELINSKGKLLQRLNSGAELELLQQEGLFAKVRTKDGTEGWTKAGFLIERKPARTQLIELQQQHQTLTSSLEQSEADLKEIRNELENLKKQEQQANAELQDQLANTEGLIAALDRIQQENEALRNSQSQMHSAIPLNWGLIAAGISFVLGITAGIALFDYRSRKRHGGYRIY</sequence>
<dbReference type="EMBL" id="MARB01000001">
    <property type="protein sequence ID" value="ODJ89487.1"/>
    <property type="molecule type" value="Genomic_DNA"/>
</dbReference>
<feature type="chain" id="PRO_5030838984" evidence="4">
    <location>
        <begin position="23"/>
        <end position="207"/>
    </location>
</feature>
<evidence type="ECO:0000256" key="4">
    <source>
        <dbReference type="SAM" id="SignalP"/>
    </source>
</evidence>
<keyword evidence="3" id="KW-0812">Transmembrane</keyword>